<dbReference type="PANTHER" id="PTHR14256">
    <property type="entry name" value="NADH-UBIQUINONE OXIDOREDUCTASE MLRQ SUBUNIT"/>
    <property type="match status" value="1"/>
</dbReference>
<dbReference type="GeneID" id="8235359"/>
<dbReference type="KEGG" id="phu:Phum_PHUM259570"/>
<evidence type="ECO:0000313" key="3">
    <source>
        <dbReference type="Proteomes" id="UP000009046"/>
    </source>
</evidence>
<evidence type="ECO:0000313" key="1">
    <source>
        <dbReference type="EMBL" id="EEB13810.1"/>
    </source>
</evidence>
<dbReference type="PANTHER" id="PTHR14256:SF1">
    <property type="entry name" value="GEO09626P1"/>
    <property type="match status" value="1"/>
</dbReference>
<protein>
    <submittedName>
        <fullName evidence="1">NADH-ubiquinone oxidoreductase mlrq subunit, putative</fullName>
    </submittedName>
</protein>
<dbReference type="EMBL" id="DS235241">
    <property type="protein sequence ID" value="EEB13810.1"/>
    <property type="molecule type" value="Genomic_DNA"/>
</dbReference>
<dbReference type="InParanoid" id="E0VKA4"/>
<dbReference type="eggNOG" id="ENOG502S8MJ">
    <property type="taxonomic scope" value="Eukaryota"/>
</dbReference>
<dbReference type="OrthoDB" id="5511684at2759"/>
<reference evidence="1" key="1">
    <citation type="submission" date="2007-04" db="EMBL/GenBank/DDBJ databases">
        <title>Annotation of Pediculus humanus corporis strain USDA.</title>
        <authorList>
            <person name="Kirkness E."/>
            <person name="Hannick L."/>
            <person name="Hass B."/>
            <person name="Bruggner R."/>
            <person name="Lawson D."/>
            <person name="Bidwell S."/>
            <person name="Joardar V."/>
            <person name="Caler E."/>
            <person name="Walenz B."/>
            <person name="Inman J."/>
            <person name="Schobel S."/>
            <person name="Galinsky K."/>
            <person name="Amedeo P."/>
            <person name="Strausberg R."/>
        </authorList>
    </citation>
    <scope>NUCLEOTIDE SEQUENCE</scope>
    <source>
        <strain evidence="1">USDA</strain>
    </source>
</reference>
<dbReference type="CTD" id="8235359"/>
<dbReference type="Proteomes" id="UP000009046">
    <property type="component" value="Unassembled WGS sequence"/>
</dbReference>
<dbReference type="AlphaFoldDB" id="E0VKA4"/>
<dbReference type="EMBL" id="AAZO01003005">
    <property type="status" value="NOT_ANNOTATED_CDS"/>
    <property type="molecule type" value="Genomic_DNA"/>
</dbReference>
<dbReference type="OMA" id="GPNQYKF"/>
<dbReference type="FunCoup" id="E0VKA4">
    <property type="interactions" value="173"/>
</dbReference>
<dbReference type="InterPro" id="IPR010530">
    <property type="entry name" value="B12D"/>
</dbReference>
<dbReference type="STRING" id="121224.E0VKA4"/>
<accession>E0VKA4</accession>
<sequence length="78" mass="9152">MVMPGMTWKTLKKNPSLIPLFAVLGLGLGGAIFYPLRCAIKSPDVTWNRIKNPEPWNEYENKDYKFYKTKEQEKIFKQ</sequence>
<gene>
    <name evidence="2" type="primary">8235359</name>
    <name evidence="1" type="ORF">Phum_PHUM259570</name>
</gene>
<proteinExistence type="predicted"/>
<keyword evidence="3" id="KW-1185">Reference proteome</keyword>
<dbReference type="RefSeq" id="XP_002426548.1">
    <property type="nucleotide sequence ID" value="XM_002426503.1"/>
</dbReference>
<dbReference type="VEuPathDB" id="VectorBase:PHUM259570"/>
<name>E0VKA4_PEDHC</name>
<reference evidence="1" key="2">
    <citation type="submission" date="2007-04" db="EMBL/GenBank/DDBJ databases">
        <title>The genome of the human body louse.</title>
        <authorList>
            <consortium name="The Human Body Louse Genome Consortium"/>
            <person name="Kirkness E."/>
            <person name="Walenz B."/>
            <person name="Hass B."/>
            <person name="Bruggner R."/>
            <person name="Strausberg R."/>
        </authorList>
    </citation>
    <scope>NUCLEOTIDE SEQUENCE</scope>
    <source>
        <strain evidence="1">USDA</strain>
    </source>
</reference>
<reference evidence="2" key="3">
    <citation type="submission" date="2020-05" db="UniProtKB">
        <authorList>
            <consortium name="EnsemblMetazoa"/>
        </authorList>
    </citation>
    <scope>IDENTIFICATION</scope>
    <source>
        <strain evidence="2">USDA</strain>
    </source>
</reference>
<evidence type="ECO:0000313" key="2">
    <source>
        <dbReference type="EnsemblMetazoa" id="PHUM259570-PA"/>
    </source>
</evidence>
<dbReference type="Pfam" id="PF06522">
    <property type="entry name" value="B12D"/>
    <property type="match status" value="1"/>
</dbReference>
<keyword evidence="1" id="KW-0830">Ubiquinone</keyword>
<dbReference type="HOGENOM" id="CLU_181002_0_0_1"/>
<dbReference type="EnsemblMetazoa" id="PHUM259570-RA">
    <property type="protein sequence ID" value="PHUM259570-PA"/>
    <property type="gene ID" value="PHUM259570"/>
</dbReference>
<organism>
    <name type="scientific">Pediculus humanus subsp. corporis</name>
    <name type="common">Body louse</name>
    <dbReference type="NCBI Taxonomy" id="121224"/>
    <lineage>
        <taxon>Eukaryota</taxon>
        <taxon>Metazoa</taxon>
        <taxon>Ecdysozoa</taxon>
        <taxon>Arthropoda</taxon>
        <taxon>Hexapoda</taxon>
        <taxon>Insecta</taxon>
        <taxon>Pterygota</taxon>
        <taxon>Neoptera</taxon>
        <taxon>Paraneoptera</taxon>
        <taxon>Psocodea</taxon>
        <taxon>Troctomorpha</taxon>
        <taxon>Phthiraptera</taxon>
        <taxon>Anoplura</taxon>
        <taxon>Pediculidae</taxon>
        <taxon>Pediculus</taxon>
    </lineage>
</organism>